<sequence>MKRIMNRLTLKKIDEKNFDKFTFESSMVSLVFFGARRCKVCREQIPIVESIAYKYREKIKAYWVDVDKHEDLFYRFRLQGIPNIIIFNNGEIVEKIRGLNSEKILINIVDGILDEV</sequence>
<feature type="domain" description="Thioredoxin" evidence="3">
    <location>
        <begin position="1"/>
        <end position="114"/>
    </location>
</feature>
<dbReference type="GO" id="GO:0005737">
    <property type="term" value="C:cytoplasm"/>
    <property type="evidence" value="ECO:0007669"/>
    <property type="project" value="TreeGrafter"/>
</dbReference>
<protein>
    <recommendedName>
        <fullName evidence="3">Thioredoxin domain-containing protein</fullName>
    </recommendedName>
</protein>
<dbReference type="PROSITE" id="PS51352">
    <property type="entry name" value="THIOREDOXIN_2"/>
    <property type="match status" value="1"/>
</dbReference>
<dbReference type="InterPro" id="IPR036249">
    <property type="entry name" value="Thioredoxin-like_sf"/>
</dbReference>
<proteinExistence type="inferred from homology"/>
<comment type="similarity">
    <text evidence="1">Belongs to the thioredoxin family.</text>
</comment>
<dbReference type="OrthoDB" id="1906716at2"/>
<accession>W6NFI7</accession>
<reference evidence="4 5" key="1">
    <citation type="journal article" date="2015" name="Genome Announc.">
        <title>Draft Genome Sequence of Clostridium tyrobutyricum Strain DIVETGP, Isolated from Cow's Milk for Grana Padano Production.</title>
        <authorList>
            <person name="Soggiu A."/>
            <person name="Piras C."/>
            <person name="Gaiarsa S."/>
            <person name="Sassera D."/>
            <person name="Roncada P."/>
            <person name="Bendixen E."/>
            <person name="Brasca M."/>
            <person name="Bonizzi L."/>
        </authorList>
    </citation>
    <scope>NUCLEOTIDE SEQUENCE [LARGE SCALE GENOMIC DNA]</scope>
    <source>
        <strain evidence="4 5">DIVETGP</strain>
    </source>
</reference>
<comment type="caution">
    <text evidence="4">The sequence shown here is derived from an EMBL/GenBank/DDBJ whole genome shotgun (WGS) entry which is preliminary data.</text>
</comment>
<evidence type="ECO:0000313" key="4">
    <source>
        <dbReference type="EMBL" id="CDL90827.1"/>
    </source>
</evidence>
<keyword evidence="5" id="KW-1185">Reference proteome</keyword>
<evidence type="ECO:0000259" key="3">
    <source>
        <dbReference type="PROSITE" id="PS51352"/>
    </source>
</evidence>
<dbReference type="InterPro" id="IPR013766">
    <property type="entry name" value="Thioredoxin_domain"/>
</dbReference>
<keyword evidence="2" id="KW-0676">Redox-active center</keyword>
<dbReference type="Proteomes" id="UP000019482">
    <property type="component" value="Unassembled WGS sequence"/>
</dbReference>
<evidence type="ECO:0000313" key="5">
    <source>
        <dbReference type="Proteomes" id="UP000019482"/>
    </source>
</evidence>
<dbReference type="AlphaFoldDB" id="W6NFI7"/>
<dbReference type="PANTHER" id="PTHR45663">
    <property type="entry name" value="GEO12009P1"/>
    <property type="match status" value="1"/>
</dbReference>
<organism evidence="4 5">
    <name type="scientific">Clostridium tyrobutyricum DIVETGP</name>
    <dbReference type="NCBI Taxonomy" id="1408889"/>
    <lineage>
        <taxon>Bacteria</taxon>
        <taxon>Bacillati</taxon>
        <taxon>Bacillota</taxon>
        <taxon>Clostridia</taxon>
        <taxon>Eubacteriales</taxon>
        <taxon>Clostridiaceae</taxon>
        <taxon>Clostridium</taxon>
    </lineage>
</organism>
<name>W6NFI7_CLOTY</name>
<dbReference type="Gene3D" id="3.40.30.10">
    <property type="entry name" value="Glutaredoxin"/>
    <property type="match status" value="1"/>
</dbReference>
<dbReference type="Pfam" id="PF00085">
    <property type="entry name" value="Thioredoxin"/>
    <property type="match status" value="1"/>
</dbReference>
<evidence type="ECO:0000256" key="1">
    <source>
        <dbReference type="ARBA" id="ARBA00008987"/>
    </source>
</evidence>
<dbReference type="GO" id="GO:0015035">
    <property type="term" value="F:protein-disulfide reductase activity"/>
    <property type="evidence" value="ECO:0007669"/>
    <property type="project" value="TreeGrafter"/>
</dbReference>
<dbReference type="PANTHER" id="PTHR45663:SF11">
    <property type="entry name" value="GEO12009P1"/>
    <property type="match status" value="1"/>
</dbReference>
<dbReference type="EMBL" id="CBXI010000010">
    <property type="protein sequence ID" value="CDL90827.1"/>
    <property type="molecule type" value="Genomic_DNA"/>
</dbReference>
<gene>
    <name evidence="4" type="ORF">CTDIVETGP_0897</name>
</gene>
<evidence type="ECO:0000256" key="2">
    <source>
        <dbReference type="ARBA" id="ARBA00023284"/>
    </source>
</evidence>
<dbReference type="CDD" id="cd02947">
    <property type="entry name" value="TRX_family"/>
    <property type="match status" value="1"/>
</dbReference>
<dbReference type="SUPFAM" id="SSF52833">
    <property type="entry name" value="Thioredoxin-like"/>
    <property type="match status" value="1"/>
</dbReference>